<keyword evidence="3" id="KW-1185">Reference proteome</keyword>
<dbReference type="PIRSF" id="PIRSF029895">
    <property type="entry name" value="SpoIV"/>
    <property type="match status" value="1"/>
</dbReference>
<accession>A0A917EQ88</accession>
<keyword evidence="1" id="KW-1133">Transmembrane helix</keyword>
<sequence>MKNHWITFFSGYVEMEISGRGLERFINDCVRRGVYVWDVHSKEEKITCCVRIKDISLIRRVRRKHECDISFKKRSGIPFKWKKLLRNSGFLGGLFAFLVIIFLLSNMIWSVQIKGATPETESLIRQELRKMGVKVGSLQFTLDDKEAIQKKLTNQISSITWIGVQLNGTTFHFQVVEKNEPERYEDLPPQHLVAAKKGVVKQVLVDTGKAVVQENQVVNKGDILVSGAMGTETQQVYVPATGVVLGETWDFSVVEVPLKSALNVYTGEEKRSHYLHIGPWKVKIWGFGQDEYTLSNKETVESPFRFLGWELPIQYEREILREEEHTEREYKMKEAITVGKEIARKEIQGKLDEFARIKGEKVLRQSVENGKVKLTILFQVVENIAVPQSIVQGD</sequence>
<comment type="caution">
    <text evidence="2">The sequence shown here is derived from an EMBL/GenBank/DDBJ whole genome shotgun (WGS) entry which is preliminary data.</text>
</comment>
<dbReference type="NCBIfam" id="TIGR02876">
    <property type="entry name" value="spore_yqfD"/>
    <property type="match status" value="1"/>
</dbReference>
<organism evidence="2 3">
    <name type="scientific">Priestia taiwanensis</name>
    <dbReference type="NCBI Taxonomy" id="1347902"/>
    <lineage>
        <taxon>Bacteria</taxon>
        <taxon>Bacillati</taxon>
        <taxon>Bacillota</taxon>
        <taxon>Bacilli</taxon>
        <taxon>Bacillales</taxon>
        <taxon>Bacillaceae</taxon>
        <taxon>Priestia</taxon>
    </lineage>
</organism>
<keyword evidence="1" id="KW-0472">Membrane</keyword>
<evidence type="ECO:0000313" key="2">
    <source>
        <dbReference type="EMBL" id="GGE74483.1"/>
    </source>
</evidence>
<evidence type="ECO:0000313" key="3">
    <source>
        <dbReference type="Proteomes" id="UP000605259"/>
    </source>
</evidence>
<evidence type="ECO:0000256" key="1">
    <source>
        <dbReference type="SAM" id="Phobius"/>
    </source>
</evidence>
<reference evidence="2" key="1">
    <citation type="journal article" date="2014" name="Int. J. Syst. Evol. Microbiol.">
        <title>Complete genome sequence of Corynebacterium casei LMG S-19264T (=DSM 44701T), isolated from a smear-ripened cheese.</title>
        <authorList>
            <consortium name="US DOE Joint Genome Institute (JGI-PGF)"/>
            <person name="Walter F."/>
            <person name="Albersmeier A."/>
            <person name="Kalinowski J."/>
            <person name="Ruckert C."/>
        </authorList>
    </citation>
    <scope>NUCLEOTIDE SEQUENCE</scope>
    <source>
        <strain evidence="2">CGMCC 1.12698</strain>
    </source>
</reference>
<name>A0A917EQ88_9BACI</name>
<dbReference type="Pfam" id="PF06898">
    <property type="entry name" value="YqfD"/>
    <property type="match status" value="1"/>
</dbReference>
<dbReference type="AlphaFoldDB" id="A0A917EQ88"/>
<reference evidence="2" key="2">
    <citation type="submission" date="2020-09" db="EMBL/GenBank/DDBJ databases">
        <authorList>
            <person name="Sun Q."/>
            <person name="Zhou Y."/>
        </authorList>
    </citation>
    <scope>NUCLEOTIDE SEQUENCE</scope>
    <source>
        <strain evidence="2">CGMCC 1.12698</strain>
    </source>
</reference>
<keyword evidence="1" id="KW-0812">Transmembrane</keyword>
<feature type="transmembrane region" description="Helical" evidence="1">
    <location>
        <begin position="89"/>
        <end position="109"/>
    </location>
</feature>
<protein>
    <submittedName>
        <fullName evidence="2">Sporulation protein YqfD</fullName>
    </submittedName>
</protein>
<dbReference type="InterPro" id="IPR010690">
    <property type="entry name" value="YqfD"/>
</dbReference>
<dbReference type="Proteomes" id="UP000605259">
    <property type="component" value="Unassembled WGS sequence"/>
</dbReference>
<dbReference type="EMBL" id="BMFK01000002">
    <property type="protein sequence ID" value="GGE74483.1"/>
    <property type="molecule type" value="Genomic_DNA"/>
</dbReference>
<proteinExistence type="predicted"/>
<dbReference type="RefSeq" id="WP_188388865.1">
    <property type="nucleotide sequence ID" value="NZ_BMFK01000002.1"/>
</dbReference>
<gene>
    <name evidence="2" type="ORF">GCM10007140_25400</name>
</gene>